<evidence type="ECO:0000313" key="3">
    <source>
        <dbReference type="Proteomes" id="UP000694255"/>
    </source>
</evidence>
<dbReference type="AlphaFoldDB" id="A0A8J5USF5"/>
<dbReference type="Proteomes" id="UP000694255">
    <property type="component" value="Unassembled WGS sequence"/>
</dbReference>
<sequence>MSKKTRTSISARTDHINEVSKQPRSPPMSSTLSFYNTNSKRQQQKNYLPVARISTNSITSTTNISIKSTKNEPIAAQVQTDVSSFHQFQLITDEEYKIRLDKWYSSPNWIIDEQQERLEFIKNFKF</sequence>
<name>A0A8J5USF5_9ASCO</name>
<keyword evidence="3" id="KW-1185">Reference proteome</keyword>
<evidence type="ECO:0000256" key="1">
    <source>
        <dbReference type="SAM" id="MobiDB-lite"/>
    </source>
</evidence>
<feature type="compositionally biased region" description="Polar residues" evidence="1">
    <location>
        <begin position="19"/>
        <end position="34"/>
    </location>
</feature>
<reference evidence="2 3" key="1">
    <citation type="journal article" date="2021" name="DNA Res.">
        <title>Genome analysis of Candida subhashii reveals its hybrid nature and dual mitochondrial genome conformations.</title>
        <authorList>
            <person name="Mixao V."/>
            <person name="Hegedusova E."/>
            <person name="Saus E."/>
            <person name="Pryszcz L.P."/>
            <person name="Cillingova A."/>
            <person name="Nosek J."/>
            <person name="Gabaldon T."/>
        </authorList>
    </citation>
    <scope>NUCLEOTIDE SEQUENCE [LARGE SCALE GENOMIC DNA]</scope>
    <source>
        <strain evidence="2 3">CBS 10753</strain>
    </source>
</reference>
<accession>A0A8J5USF5</accession>
<comment type="caution">
    <text evidence="2">The sequence shown here is derived from an EMBL/GenBank/DDBJ whole genome shotgun (WGS) entry which is preliminary data.</text>
</comment>
<organism evidence="2 3">
    <name type="scientific">[Candida] subhashii</name>
    <dbReference type="NCBI Taxonomy" id="561895"/>
    <lineage>
        <taxon>Eukaryota</taxon>
        <taxon>Fungi</taxon>
        <taxon>Dikarya</taxon>
        <taxon>Ascomycota</taxon>
        <taxon>Saccharomycotina</taxon>
        <taxon>Pichiomycetes</taxon>
        <taxon>Debaryomycetaceae</taxon>
        <taxon>Spathaspora</taxon>
    </lineage>
</organism>
<dbReference type="EMBL" id="JAGSYN010000276">
    <property type="protein sequence ID" value="KAG7660620.1"/>
    <property type="molecule type" value="Genomic_DNA"/>
</dbReference>
<evidence type="ECO:0000313" key="2">
    <source>
        <dbReference type="EMBL" id="KAG7660620.1"/>
    </source>
</evidence>
<protein>
    <submittedName>
        <fullName evidence="2">Uncharacterized protein</fullName>
    </submittedName>
</protein>
<dbReference type="RefSeq" id="XP_049260853.1">
    <property type="nucleotide sequence ID" value="XM_049410000.1"/>
</dbReference>
<feature type="region of interest" description="Disordered" evidence="1">
    <location>
        <begin position="1"/>
        <end position="34"/>
    </location>
</feature>
<proteinExistence type="predicted"/>
<dbReference type="GeneID" id="73472686"/>
<gene>
    <name evidence="2" type="ORF">J8A68_005886</name>
</gene>